<feature type="domain" description="HTH tetR-type" evidence="3">
    <location>
        <begin position="23"/>
        <end position="83"/>
    </location>
</feature>
<evidence type="ECO:0000256" key="1">
    <source>
        <dbReference type="ARBA" id="ARBA00023125"/>
    </source>
</evidence>
<organism evidence="4 5">
    <name type="scientific">Mycobacterium intermedium</name>
    <dbReference type="NCBI Taxonomy" id="28445"/>
    <lineage>
        <taxon>Bacteria</taxon>
        <taxon>Bacillati</taxon>
        <taxon>Actinomycetota</taxon>
        <taxon>Actinomycetes</taxon>
        <taxon>Mycobacteriales</taxon>
        <taxon>Mycobacteriaceae</taxon>
        <taxon>Mycobacterium</taxon>
        <taxon>Mycobacterium simiae complex</taxon>
    </lineage>
</organism>
<dbReference type="InterPro" id="IPR009057">
    <property type="entry name" value="Homeodomain-like_sf"/>
</dbReference>
<dbReference type="InterPro" id="IPR023772">
    <property type="entry name" value="DNA-bd_HTH_TetR-type_CS"/>
</dbReference>
<sequence>MSPTRKAGNLLAGALSARPVERDASDTAILEATLRCLARYGMERMTVEDVARTAGVGRATVFRRFESKDDLIRQALARELQRLVAEFGEKGGAIDDPLERLVELSVHTVGVIRTHPVARRLAEDDDALPLHRDPRLTQFQLDGLRRYLDRTAADIGVSTDTESIAELLLRFFGSVWLAPELGASLDDEAKVRRMITTLLAPLMPGFGPDARSTVPTQFE</sequence>
<dbReference type="PANTHER" id="PTHR30055">
    <property type="entry name" value="HTH-TYPE TRANSCRIPTIONAL REGULATOR RUTR"/>
    <property type="match status" value="1"/>
</dbReference>
<keyword evidence="1 2" id="KW-0238">DNA-binding</keyword>
<dbReference type="Proteomes" id="UP000192739">
    <property type="component" value="Unassembled WGS sequence"/>
</dbReference>
<name>A0A1E3SLA0_MYCIE</name>
<dbReference type="Gene3D" id="1.10.357.10">
    <property type="entry name" value="Tetracycline Repressor, domain 2"/>
    <property type="match status" value="1"/>
</dbReference>
<evidence type="ECO:0000313" key="5">
    <source>
        <dbReference type="Proteomes" id="UP000192739"/>
    </source>
</evidence>
<evidence type="ECO:0000313" key="4">
    <source>
        <dbReference type="EMBL" id="ORA97169.1"/>
    </source>
</evidence>
<dbReference type="InterPro" id="IPR001647">
    <property type="entry name" value="HTH_TetR"/>
</dbReference>
<dbReference type="RefSeq" id="WP_069417884.1">
    <property type="nucleotide sequence ID" value="NZ_CBCRZH010000032.1"/>
</dbReference>
<evidence type="ECO:0000256" key="2">
    <source>
        <dbReference type="PROSITE-ProRule" id="PRU00335"/>
    </source>
</evidence>
<evidence type="ECO:0000259" key="3">
    <source>
        <dbReference type="PROSITE" id="PS50977"/>
    </source>
</evidence>
<dbReference type="PROSITE" id="PS01081">
    <property type="entry name" value="HTH_TETR_1"/>
    <property type="match status" value="1"/>
</dbReference>
<dbReference type="GO" id="GO:0000976">
    <property type="term" value="F:transcription cis-regulatory region binding"/>
    <property type="evidence" value="ECO:0007669"/>
    <property type="project" value="TreeGrafter"/>
</dbReference>
<keyword evidence="5" id="KW-1185">Reference proteome</keyword>
<dbReference type="PRINTS" id="PR00455">
    <property type="entry name" value="HTHTETR"/>
</dbReference>
<dbReference type="EMBL" id="MVHT01000079">
    <property type="protein sequence ID" value="ORA97169.1"/>
    <property type="molecule type" value="Genomic_DNA"/>
</dbReference>
<dbReference type="GO" id="GO:0003700">
    <property type="term" value="F:DNA-binding transcription factor activity"/>
    <property type="evidence" value="ECO:0007669"/>
    <property type="project" value="TreeGrafter"/>
</dbReference>
<dbReference type="AlphaFoldDB" id="A0A1E3SLA0"/>
<feature type="DNA-binding region" description="H-T-H motif" evidence="2">
    <location>
        <begin position="46"/>
        <end position="65"/>
    </location>
</feature>
<comment type="caution">
    <text evidence="4">The sequence shown here is derived from an EMBL/GenBank/DDBJ whole genome shotgun (WGS) entry which is preliminary data.</text>
</comment>
<dbReference type="InterPro" id="IPR050109">
    <property type="entry name" value="HTH-type_TetR-like_transc_reg"/>
</dbReference>
<accession>A0A1E3SLA0</accession>
<dbReference type="STRING" id="28445.BHQ20_04360"/>
<proteinExistence type="predicted"/>
<reference evidence="4 5" key="1">
    <citation type="submission" date="2017-02" db="EMBL/GenBank/DDBJ databases">
        <title>The new phylogeny of genus Mycobacterium.</title>
        <authorList>
            <person name="Tortoli E."/>
            <person name="Trovato A."/>
            <person name="Cirillo D.M."/>
        </authorList>
    </citation>
    <scope>NUCLEOTIDE SEQUENCE [LARGE SCALE GENOMIC DNA]</scope>
    <source>
        <strain evidence="4 5">DSM 44049</strain>
    </source>
</reference>
<dbReference type="PROSITE" id="PS50977">
    <property type="entry name" value="HTH_TETR_2"/>
    <property type="match status" value="1"/>
</dbReference>
<gene>
    <name evidence="4" type="ORF">BST27_22960</name>
</gene>
<protein>
    <submittedName>
        <fullName evidence="4">TetR family transcriptional regulator</fullName>
    </submittedName>
</protein>
<dbReference type="OrthoDB" id="6077212at2"/>
<dbReference type="Pfam" id="PF00440">
    <property type="entry name" value="TetR_N"/>
    <property type="match status" value="1"/>
</dbReference>
<dbReference type="PANTHER" id="PTHR30055:SF153">
    <property type="entry name" value="HTH-TYPE TRANSCRIPTIONAL REPRESSOR RV3405C"/>
    <property type="match status" value="1"/>
</dbReference>
<dbReference type="SUPFAM" id="SSF46689">
    <property type="entry name" value="Homeodomain-like"/>
    <property type="match status" value="1"/>
</dbReference>